<feature type="compositionally biased region" description="Basic and acidic residues" evidence="3">
    <location>
        <begin position="1258"/>
        <end position="1271"/>
    </location>
</feature>
<evidence type="ECO:0000256" key="2">
    <source>
        <dbReference type="ARBA" id="ARBA00023242"/>
    </source>
</evidence>
<keyword evidence="8" id="KW-1185">Reference proteome</keyword>
<evidence type="ECO:0008006" key="9">
    <source>
        <dbReference type="Google" id="ProtNLM"/>
    </source>
</evidence>
<dbReference type="Pfam" id="PF23726">
    <property type="entry name" value="Beta-prop_RSE1_2nd"/>
    <property type="match status" value="1"/>
</dbReference>
<dbReference type="EMBL" id="VFQX01000033">
    <property type="protein sequence ID" value="KAF0977876.1"/>
    <property type="molecule type" value="Genomic_DNA"/>
</dbReference>
<feature type="domain" description="RSE1/DDB1/CPSF1 first beta-propeller" evidence="5">
    <location>
        <begin position="14"/>
        <end position="416"/>
    </location>
</feature>
<dbReference type="InterPro" id="IPR004871">
    <property type="entry name" value="RSE1/DDB1/CPSF1_C"/>
</dbReference>
<comment type="subcellular location">
    <subcellularLocation>
        <location evidence="1">Nucleus</location>
    </subcellularLocation>
</comment>
<dbReference type="GO" id="GO:0005634">
    <property type="term" value="C:nucleus"/>
    <property type="evidence" value="ECO:0007669"/>
    <property type="project" value="UniProtKB-SubCell"/>
</dbReference>
<feature type="domain" description="RSE1/DDB1/CPSF1 C-terminal" evidence="4">
    <location>
        <begin position="984"/>
        <end position="1352"/>
    </location>
</feature>
<organism evidence="7 8">
    <name type="scientific">Naegleria fowleri</name>
    <name type="common">Brain eating amoeba</name>
    <dbReference type="NCBI Taxonomy" id="5763"/>
    <lineage>
        <taxon>Eukaryota</taxon>
        <taxon>Discoba</taxon>
        <taxon>Heterolobosea</taxon>
        <taxon>Tetramitia</taxon>
        <taxon>Eutetramitia</taxon>
        <taxon>Vahlkampfiidae</taxon>
        <taxon>Naegleria</taxon>
    </lineage>
</organism>
<dbReference type="VEuPathDB" id="AmoebaDB:FDP41_003198"/>
<proteinExistence type="predicted"/>
<protein>
    <recommendedName>
        <fullName evidence="9">Cleavage/polyadenylation specificity factor A subunit C-terminal domain-containing protein</fullName>
    </recommendedName>
</protein>
<keyword evidence="2" id="KW-0539">Nucleus</keyword>
<evidence type="ECO:0000256" key="1">
    <source>
        <dbReference type="ARBA" id="ARBA00004123"/>
    </source>
</evidence>
<evidence type="ECO:0000256" key="3">
    <source>
        <dbReference type="SAM" id="MobiDB-lite"/>
    </source>
</evidence>
<reference evidence="7 8" key="1">
    <citation type="journal article" date="2019" name="Sci. Rep.">
        <title>Nanopore sequencing improves the draft genome of the human pathogenic amoeba Naegleria fowleri.</title>
        <authorList>
            <person name="Liechti N."/>
            <person name="Schurch N."/>
            <person name="Bruggmann R."/>
            <person name="Wittwer M."/>
        </authorList>
    </citation>
    <scope>NUCLEOTIDE SEQUENCE [LARGE SCALE GENOMIC DNA]</scope>
    <source>
        <strain evidence="7 8">ATCC 30894</strain>
    </source>
</reference>
<dbReference type="GeneID" id="68110416"/>
<dbReference type="InterPro" id="IPR015943">
    <property type="entry name" value="WD40/YVTN_repeat-like_dom_sf"/>
</dbReference>
<feature type="region of interest" description="Disordered" evidence="3">
    <location>
        <begin position="1250"/>
        <end position="1272"/>
    </location>
</feature>
<dbReference type="GO" id="GO:0003676">
    <property type="term" value="F:nucleic acid binding"/>
    <property type="evidence" value="ECO:0007669"/>
    <property type="project" value="InterPro"/>
</dbReference>
<dbReference type="RefSeq" id="XP_044562589.1">
    <property type="nucleotide sequence ID" value="XM_044706475.1"/>
</dbReference>
<dbReference type="VEuPathDB" id="AmoebaDB:NF0115740"/>
<dbReference type="PANTHER" id="PTHR10644">
    <property type="entry name" value="DNA REPAIR/RNA PROCESSING CPSF FAMILY"/>
    <property type="match status" value="1"/>
</dbReference>
<dbReference type="InterPro" id="IPR018846">
    <property type="entry name" value="Beta-prop_RSE1/DDB1/CPSF1_1st"/>
</dbReference>
<dbReference type="Proteomes" id="UP000444721">
    <property type="component" value="Unassembled WGS sequence"/>
</dbReference>
<dbReference type="InterPro" id="IPR050358">
    <property type="entry name" value="RSE1/DDB1/CFT1"/>
</dbReference>
<evidence type="ECO:0000313" key="7">
    <source>
        <dbReference type="EMBL" id="KAF0977876.1"/>
    </source>
</evidence>
<comment type="caution">
    <text evidence="7">The sequence shown here is derived from an EMBL/GenBank/DDBJ whole genome shotgun (WGS) entry which is preliminary data.</text>
</comment>
<evidence type="ECO:0000259" key="6">
    <source>
        <dbReference type="Pfam" id="PF23726"/>
    </source>
</evidence>
<dbReference type="OMA" id="PMTKFKL"/>
<dbReference type="Pfam" id="PF10433">
    <property type="entry name" value="Beta-prop_RSE1_1st"/>
    <property type="match status" value="1"/>
</dbReference>
<sequence>MYGCFKQLHPPTAVSFCLSARFTSPTDENLIIAKNHVMEVYSVNKKDKSVVLVRAFELFGVIDSIVAVTLQGMKKNILIINFEDEAKASVVEFDEKKNDLRTLSLHYFEDDFLKEGRAKFFHNQPIILDPHNRFATIIVCDSKLVILPFKQAGEDASLSTDDTFLMALSDKSTDEMVDESSENSGANAPSTRRTAEVQRQVIIDLNELGIRNVKDYCFLNGYNEPTILFLHENEQTWSGRLAAKSNTSTVTAVSFDLFRKYYPKIWSVESLPHDCYKLIPLEESVGGGALVLGMNFLIHINQCASYGISFNDFAVSVPSLSINFKPFDGPPLFFDTAAYAFVSPDKVLVSLKEGDLYTIYLDGGGSRINNITLKKTKTTTPASCMCTLSGNLLFLGSRLGDSVLYEYSEIKEQENTKTNGSMEDEASNLFNTSTGFEPEKKKRKVTSADDFLAALEQDDSSASSFLLKSSKKETTTIDLKIRNLFTSIGPISHLTIADTSVDISGFKSRANDNNLSVIACSGTGRHGRLTILNRSVQPDAQNTAKLPFAVKQMWTVAGGDSIHDSYVILSLEDKTKVLESKTSLDEVTSKSTFVTNDTTINIGKLKNHVVQVTSDSVIFLDRTTLKRTNEHKTSLKIRASFILDPYVLLHLKDGTLQLLTMSGTSLKSEPLRLSDPKHGKITAVTFYKALPELGFLSSSQESLYLCCIYLTDGTFEIYTIPQKTCVFSFSQFYQFHSTVFDEGARDSSTLTETEVKYPYVSQMLLRGVGSESEMPYLITILSDNTVHIYKTFLDRSTKTKDNRLNRLRFSKTQHDDFLPSDLAKKNDELRLELRNEKNIFPKADNARSRLIPFNNIGGYRGIFMTGERPLWFFTEYSNLRIHPQQNRESISGFTPYHHRDCPHGFIYFVENDNKFTILSLSSKTVFNSYWPHRKILLKSTPNLITYHQETNTCLVFTSVPMKAILPEDRPLPVGRYPPAVEQKHTVRLFSGNDWAEMDKYDFELHESVLAAKVVSLSKEEYNDDTDISFEEPLNSRKQDLVTMVAVGTAYVQSERELCRGRLLLFDLDPILGSNRFKINLMSSTSVKGPITRVEQVDRYLICSVGNRIYTYYFDWNEKRMHITSFYDTQFYTCSLNCIRNFILYGDIYKSVTFLRWREKGHRLIPMAKDNRPLQVITSEFLVNDQLLGMTVIDANKNLQVFQYLPQHQESNDGRNLVPVCDFHVGTLITTVSRMKMRDIPDEITIAIGNPASTTTATTDKKQPTTQKRDNSKTNPHFQFILFGSIDGSIGYIAPINELTHRRLYALQLKMYTQLEHSAGLHPKAFRLYKPLERTEYNYKKNIIDGQLIWMYAHLNTISQRDLARQIGTNAENILRNIQELNQSTYFF</sequence>
<evidence type="ECO:0000259" key="4">
    <source>
        <dbReference type="Pfam" id="PF03178"/>
    </source>
</evidence>
<dbReference type="OrthoDB" id="6109at2759"/>
<evidence type="ECO:0000313" key="8">
    <source>
        <dbReference type="Proteomes" id="UP000444721"/>
    </source>
</evidence>
<dbReference type="VEuPathDB" id="AmoebaDB:NfTy_059600"/>
<name>A0A6A5BRU6_NAEFO</name>
<dbReference type="Gene3D" id="2.130.10.10">
    <property type="entry name" value="YVTN repeat-like/Quinoprotein amine dehydrogenase"/>
    <property type="match status" value="2"/>
</dbReference>
<feature type="domain" description="RSE1/DDB1/CPSF1 second beta-propeller" evidence="6">
    <location>
        <begin position="549"/>
        <end position="918"/>
    </location>
</feature>
<gene>
    <name evidence="7" type="ORF">FDP41_003198</name>
</gene>
<evidence type="ECO:0000259" key="5">
    <source>
        <dbReference type="Pfam" id="PF10433"/>
    </source>
</evidence>
<dbReference type="InterPro" id="IPR058543">
    <property type="entry name" value="Beta-prop_RSE1/DDB1/CPSF1_2nd"/>
</dbReference>
<accession>A0A6A5BRU6</accession>
<dbReference type="Pfam" id="PF03178">
    <property type="entry name" value="CPSF_A"/>
    <property type="match status" value="1"/>
</dbReference>